<dbReference type="PROSITE" id="PS50030">
    <property type="entry name" value="UBA"/>
    <property type="match status" value="1"/>
</dbReference>
<dbReference type="FunCoup" id="W4KIH7">
    <property type="interactions" value="3"/>
</dbReference>
<feature type="region of interest" description="Disordered" evidence="2">
    <location>
        <begin position="769"/>
        <end position="830"/>
    </location>
</feature>
<evidence type="ECO:0000256" key="2">
    <source>
        <dbReference type="SAM" id="MobiDB-lite"/>
    </source>
</evidence>
<dbReference type="InterPro" id="IPR015940">
    <property type="entry name" value="UBA"/>
</dbReference>
<keyword evidence="1" id="KW-0175">Coiled coil</keyword>
<organism evidence="6 7">
    <name type="scientific">Heterobasidion irregulare (strain TC 32-1)</name>
    <dbReference type="NCBI Taxonomy" id="747525"/>
    <lineage>
        <taxon>Eukaryota</taxon>
        <taxon>Fungi</taxon>
        <taxon>Dikarya</taxon>
        <taxon>Basidiomycota</taxon>
        <taxon>Agaricomycotina</taxon>
        <taxon>Agaricomycetes</taxon>
        <taxon>Russulales</taxon>
        <taxon>Bondarzewiaceae</taxon>
        <taxon>Heterobasidion</taxon>
        <taxon>Heterobasidion annosum species complex</taxon>
    </lineage>
</organism>
<dbReference type="GO" id="GO:0006897">
    <property type="term" value="P:endocytosis"/>
    <property type="evidence" value="ECO:0007669"/>
    <property type="project" value="TreeGrafter"/>
</dbReference>
<feature type="coiled-coil region" evidence="1">
    <location>
        <begin position="486"/>
        <end position="667"/>
    </location>
</feature>
<dbReference type="SMART" id="SM00027">
    <property type="entry name" value="EH"/>
    <property type="match status" value="3"/>
</dbReference>
<feature type="compositionally biased region" description="Basic and acidic residues" evidence="2">
    <location>
        <begin position="1221"/>
        <end position="1231"/>
    </location>
</feature>
<dbReference type="InParanoid" id="W4KIH7"/>
<evidence type="ECO:0000259" key="3">
    <source>
        <dbReference type="PROSITE" id="PS50030"/>
    </source>
</evidence>
<evidence type="ECO:0000256" key="1">
    <source>
        <dbReference type="SAM" id="Coils"/>
    </source>
</evidence>
<dbReference type="InterPro" id="IPR000261">
    <property type="entry name" value="EH_dom"/>
</dbReference>
<dbReference type="PANTHER" id="PTHR11216:SF170">
    <property type="entry name" value="DYNAMIN ASSOCIATED PROTEIN 160, ISOFORM D"/>
    <property type="match status" value="1"/>
</dbReference>
<feature type="domain" description="EH" evidence="4">
    <location>
        <begin position="11"/>
        <end position="97"/>
    </location>
</feature>
<dbReference type="InterPro" id="IPR011992">
    <property type="entry name" value="EF-hand-dom_pair"/>
</dbReference>
<feature type="compositionally biased region" description="Pro residues" evidence="2">
    <location>
        <begin position="113"/>
        <end position="125"/>
    </location>
</feature>
<dbReference type="CDD" id="cd00052">
    <property type="entry name" value="EH"/>
    <property type="match status" value="3"/>
</dbReference>
<feature type="region of interest" description="Disordered" evidence="2">
    <location>
        <begin position="410"/>
        <end position="438"/>
    </location>
</feature>
<dbReference type="Gene3D" id="1.10.8.10">
    <property type="entry name" value="DNA helicase RuvA subunit, C-terminal domain"/>
    <property type="match status" value="1"/>
</dbReference>
<name>W4KIH7_HETIT</name>
<dbReference type="InterPro" id="IPR002048">
    <property type="entry name" value="EF_hand_dom"/>
</dbReference>
<protein>
    <submittedName>
        <fullName evidence="6">Uncharacterized protein</fullName>
    </submittedName>
</protein>
<evidence type="ECO:0000313" key="7">
    <source>
        <dbReference type="Proteomes" id="UP000030671"/>
    </source>
</evidence>
<dbReference type="Gene3D" id="1.10.238.10">
    <property type="entry name" value="EF-hand"/>
    <property type="match status" value="3"/>
</dbReference>
<feature type="compositionally biased region" description="Polar residues" evidence="2">
    <location>
        <begin position="1079"/>
        <end position="1090"/>
    </location>
</feature>
<feature type="domain" description="EF-hand" evidence="5">
    <location>
        <begin position="329"/>
        <end position="364"/>
    </location>
</feature>
<feature type="region of interest" description="Disordered" evidence="2">
    <location>
        <begin position="208"/>
        <end position="233"/>
    </location>
</feature>
<feature type="region of interest" description="Disordered" evidence="2">
    <location>
        <begin position="106"/>
        <end position="126"/>
    </location>
</feature>
<feature type="compositionally biased region" description="Polar residues" evidence="2">
    <location>
        <begin position="777"/>
        <end position="786"/>
    </location>
</feature>
<dbReference type="Proteomes" id="UP000030671">
    <property type="component" value="Unassembled WGS sequence"/>
</dbReference>
<dbReference type="RefSeq" id="XP_009542492.1">
    <property type="nucleotide sequence ID" value="XM_009544197.1"/>
</dbReference>
<dbReference type="PROSITE" id="PS50222">
    <property type="entry name" value="EF_HAND_2"/>
    <property type="match status" value="1"/>
</dbReference>
<dbReference type="GO" id="GO:0005886">
    <property type="term" value="C:plasma membrane"/>
    <property type="evidence" value="ECO:0007669"/>
    <property type="project" value="TreeGrafter"/>
</dbReference>
<dbReference type="STRING" id="747525.W4KIH7"/>
<feature type="compositionally biased region" description="Acidic residues" evidence="2">
    <location>
        <begin position="885"/>
        <end position="898"/>
    </location>
</feature>
<keyword evidence="7" id="KW-1185">Reference proteome</keyword>
<feature type="compositionally biased region" description="Low complexity" evidence="2">
    <location>
        <begin position="1162"/>
        <end position="1196"/>
    </location>
</feature>
<dbReference type="CDD" id="cd14270">
    <property type="entry name" value="UBA"/>
    <property type="match status" value="1"/>
</dbReference>
<feature type="domain" description="EH" evidence="4">
    <location>
        <begin position="131"/>
        <end position="212"/>
    </location>
</feature>
<evidence type="ECO:0000259" key="5">
    <source>
        <dbReference type="PROSITE" id="PS50222"/>
    </source>
</evidence>
<feature type="region of interest" description="Disordered" evidence="2">
    <location>
        <begin position="274"/>
        <end position="297"/>
    </location>
</feature>
<sequence>MSSTFSPTPGELAIVNQLFAQNDPQKFGIITGEVAVKIFGGAKLSSTTLGKIWSIADAENNGFLTRKGVAVAVRLMGWAQKGDDVSEELINKPGPLPVLEGYPQIPAQRAAPSPSPRSPPPPALPPLTTMDRAKFNRLFVGCGPVNGLLNGEKARDVFVKSKLSVEKLSQIWNLSDTQSRGSLDATDFSIAMYLIQLSMSGQLSSIPATLPPGGSGSLSPTLTGSFPPRSATSAIQPQYTGQTVQQHFTGQPLPHQYTGSAFKVAPTIPPRPAPAVPPFPVPPTAHAPQWDVTPAEKASSDRFFDTLDSQKKGYIEGDVAVPFMLQSKLAEDALAQVWDLSDLNNDGRLTRDGFAVAMHLIQGKLTGKDIPASLPTSLVPPSMRTNGVAASPLQTQQPQQSETIRDLLWDETPPPSAITPQSVQHQPTGSLHMSPSAFSTPFLSTQQAFAAAQDPFGSSTTTKDLLGDDDDAGTTSPPIHDHSAEIGNVQNQLDSTKRSLETTKAERTSIEATIANQAAQLSALQTQLSSAKAAYETETRLLAALRERYTNQTTDINKAREELIHAESDLSAVRVEKSEIEQHLLRDKEEVRDLQRKMTEAGSTIEHVKVEIEKAKKDAKQQKGLLAIAKKQLATRETERAKIEKDLEEANAEALAAAKEREEAESLLSKEIPAAPFANDAHTTTSPSVDSLAFAAAQPLPATPGSPGSIMSGSGSKSNNPFERLVMSHTGSSTRSQSPFLPFTNASVPTPFVAPPPPNGTAAMTDDPFSLAFGTEEPTNVPSSGLTDVGAEPQSLTPRLPSINANVTSTDEMSSPLSDNDMFSTPPTTAVPVLAQHSGSMSQAGSFPGVEATLSQLSPAEAFSSEPPAAHEPETDLNAPLKEIDIDESDSSDDDTEDSQPLATLVKRASNIPPAPQEPAIATNEATGAPSTGFSFDDAFVESSGQETQAAPPLAQSLEKGLPPTSQATTPFDSFADTHVPPAIETVLESPSKVPAGVSDFDEAMGKIPGSASGTSDPNFTFDNSFDDNFDFGAASGTAFPPAPSSNGNAAPAPFLAVAPAPAPAPKNDGFNSVFAPQVSAQPPSLTSLPQAAPAQIAPSLSFDDAFGSASFATQSQPSQPSASSEAHGISFDDAFGGVGPSQALALDDNFGTASSRASFVPPQTQSPTSATPFPTASPPRDSSSSYNASRMSASPPVRATSPPPRVSSPKLRPSTASSSKDGHEKKEPVRHSKLSIRLPFGKKKKTMEPAPLPPSQLSQHLSPLPEPTAVGTTTPAVEDDVEPVKQLSAMGFSRSQAVAALEANAYDFQKALNSLLGSQ</sequence>
<feature type="compositionally biased region" description="Polar residues" evidence="2">
    <location>
        <begin position="418"/>
        <end position="438"/>
    </location>
</feature>
<feature type="compositionally biased region" description="Low complexity" evidence="2">
    <location>
        <begin position="705"/>
        <end position="718"/>
    </location>
</feature>
<dbReference type="eggNOG" id="KOG0998">
    <property type="taxonomic scope" value="Eukaryota"/>
</dbReference>
<gene>
    <name evidence="6" type="ORF">HETIRDRAFT_457436</name>
</gene>
<dbReference type="HOGENOM" id="CLU_006395_0_0_1"/>
<dbReference type="GO" id="GO:0005737">
    <property type="term" value="C:cytoplasm"/>
    <property type="evidence" value="ECO:0007669"/>
    <property type="project" value="TreeGrafter"/>
</dbReference>
<feature type="compositionally biased region" description="Polar residues" evidence="2">
    <location>
        <begin position="924"/>
        <end position="934"/>
    </location>
</feature>
<feature type="domain" description="UBA" evidence="3">
    <location>
        <begin position="1279"/>
        <end position="1319"/>
    </location>
</feature>
<dbReference type="PANTHER" id="PTHR11216">
    <property type="entry name" value="EH DOMAIN"/>
    <property type="match status" value="1"/>
</dbReference>
<evidence type="ECO:0000313" key="6">
    <source>
        <dbReference type="EMBL" id="ETW85657.1"/>
    </source>
</evidence>
<dbReference type="GO" id="GO:0016197">
    <property type="term" value="P:endosomal transport"/>
    <property type="evidence" value="ECO:0007669"/>
    <property type="project" value="TreeGrafter"/>
</dbReference>
<dbReference type="EMBL" id="KI925455">
    <property type="protein sequence ID" value="ETW85657.1"/>
    <property type="molecule type" value="Genomic_DNA"/>
</dbReference>
<feature type="region of interest" description="Disordered" evidence="2">
    <location>
        <begin position="1062"/>
        <end position="1093"/>
    </location>
</feature>
<feature type="region of interest" description="Disordered" evidence="2">
    <location>
        <begin position="1109"/>
        <end position="1277"/>
    </location>
</feature>
<reference evidence="6 7" key="1">
    <citation type="journal article" date="2012" name="New Phytol.">
        <title>Insight into trade-off between wood decay and parasitism from the genome of a fungal forest pathogen.</title>
        <authorList>
            <person name="Olson A."/>
            <person name="Aerts A."/>
            <person name="Asiegbu F."/>
            <person name="Belbahri L."/>
            <person name="Bouzid O."/>
            <person name="Broberg A."/>
            <person name="Canback B."/>
            <person name="Coutinho P.M."/>
            <person name="Cullen D."/>
            <person name="Dalman K."/>
            <person name="Deflorio G."/>
            <person name="van Diepen L.T."/>
            <person name="Dunand C."/>
            <person name="Duplessis S."/>
            <person name="Durling M."/>
            <person name="Gonthier P."/>
            <person name="Grimwood J."/>
            <person name="Fossdal C.G."/>
            <person name="Hansson D."/>
            <person name="Henrissat B."/>
            <person name="Hietala A."/>
            <person name="Himmelstrand K."/>
            <person name="Hoffmeister D."/>
            <person name="Hogberg N."/>
            <person name="James T.Y."/>
            <person name="Karlsson M."/>
            <person name="Kohler A."/>
            <person name="Kues U."/>
            <person name="Lee Y.H."/>
            <person name="Lin Y.C."/>
            <person name="Lind M."/>
            <person name="Lindquist E."/>
            <person name="Lombard V."/>
            <person name="Lucas S."/>
            <person name="Lunden K."/>
            <person name="Morin E."/>
            <person name="Murat C."/>
            <person name="Park J."/>
            <person name="Raffaello T."/>
            <person name="Rouze P."/>
            <person name="Salamov A."/>
            <person name="Schmutz J."/>
            <person name="Solheim H."/>
            <person name="Stahlberg J."/>
            <person name="Velez H."/>
            <person name="de Vries R.P."/>
            <person name="Wiebenga A."/>
            <person name="Woodward S."/>
            <person name="Yakovlev I."/>
            <person name="Garbelotto M."/>
            <person name="Martin F."/>
            <person name="Grigoriev I.V."/>
            <person name="Stenlid J."/>
        </authorList>
    </citation>
    <scope>NUCLEOTIDE SEQUENCE [LARGE SCALE GENOMIC DNA]</scope>
    <source>
        <strain evidence="6 7">TC 32-1</strain>
    </source>
</reference>
<dbReference type="InterPro" id="IPR009060">
    <property type="entry name" value="UBA-like_sf"/>
</dbReference>
<dbReference type="GeneID" id="20676831"/>
<feature type="region of interest" description="Disordered" evidence="2">
    <location>
        <begin position="699"/>
        <end position="724"/>
    </location>
</feature>
<dbReference type="GO" id="GO:0005509">
    <property type="term" value="F:calcium ion binding"/>
    <property type="evidence" value="ECO:0007669"/>
    <property type="project" value="InterPro"/>
</dbReference>
<evidence type="ECO:0000259" key="4">
    <source>
        <dbReference type="PROSITE" id="PS50031"/>
    </source>
</evidence>
<dbReference type="Pfam" id="PF00627">
    <property type="entry name" value="UBA"/>
    <property type="match status" value="1"/>
</dbReference>
<dbReference type="Pfam" id="PF12763">
    <property type="entry name" value="EH"/>
    <property type="match status" value="3"/>
</dbReference>
<feature type="region of interest" description="Disordered" evidence="2">
    <location>
        <begin position="460"/>
        <end position="483"/>
    </location>
</feature>
<dbReference type="SUPFAM" id="SSF46934">
    <property type="entry name" value="UBA-like"/>
    <property type="match status" value="1"/>
</dbReference>
<feature type="region of interest" description="Disordered" evidence="2">
    <location>
        <begin position="860"/>
        <end position="1022"/>
    </location>
</feature>
<feature type="compositionally biased region" description="Pro residues" evidence="2">
    <location>
        <begin position="274"/>
        <end position="285"/>
    </location>
</feature>
<dbReference type="KEGG" id="hir:HETIRDRAFT_457436"/>
<dbReference type="SUPFAM" id="SSF47473">
    <property type="entry name" value="EF-hand"/>
    <property type="match status" value="3"/>
</dbReference>
<dbReference type="OrthoDB" id="524326at2759"/>
<feature type="compositionally biased region" description="Low complexity" evidence="2">
    <location>
        <begin position="1109"/>
        <end position="1125"/>
    </location>
</feature>
<proteinExistence type="predicted"/>
<dbReference type="SMART" id="SM00165">
    <property type="entry name" value="UBA"/>
    <property type="match status" value="1"/>
</dbReference>
<feature type="domain" description="EH" evidence="4">
    <location>
        <begin position="296"/>
        <end position="385"/>
    </location>
</feature>
<feature type="compositionally biased region" description="Polar residues" evidence="2">
    <location>
        <begin position="803"/>
        <end position="828"/>
    </location>
</feature>
<dbReference type="PROSITE" id="PS50031">
    <property type="entry name" value="EH"/>
    <property type="match status" value="3"/>
</dbReference>
<accession>W4KIH7</accession>